<proteinExistence type="predicted"/>
<keyword evidence="2" id="KW-0413">Isomerase</keyword>
<gene>
    <name evidence="2" type="ORF">BJ998_001199</name>
</gene>
<comment type="caution">
    <text evidence="2">The sequence shown here is derived from an EMBL/GenBank/DDBJ whole genome shotgun (WGS) entry which is preliminary data.</text>
</comment>
<evidence type="ECO:0000313" key="2">
    <source>
        <dbReference type="EMBL" id="MBB5890003.1"/>
    </source>
</evidence>
<protein>
    <submittedName>
        <fullName evidence="2">Ketosteroid isomerase-like protein</fullName>
    </submittedName>
</protein>
<dbReference type="AlphaFoldDB" id="A0A7W9NFH0"/>
<dbReference type="RefSeq" id="WP_184859208.1">
    <property type="nucleotide sequence ID" value="NZ_BAAAWY010000008.1"/>
</dbReference>
<dbReference type="InterPro" id="IPR037401">
    <property type="entry name" value="SnoaL-like"/>
</dbReference>
<name>A0A7W9NFH0_9PSEU</name>
<dbReference type="Gene3D" id="3.10.450.50">
    <property type="match status" value="1"/>
</dbReference>
<dbReference type="InterPro" id="IPR032710">
    <property type="entry name" value="NTF2-like_dom_sf"/>
</dbReference>
<organism evidence="2 3">
    <name type="scientific">Kutzneria kofuensis</name>
    <dbReference type="NCBI Taxonomy" id="103725"/>
    <lineage>
        <taxon>Bacteria</taxon>
        <taxon>Bacillati</taxon>
        <taxon>Actinomycetota</taxon>
        <taxon>Actinomycetes</taxon>
        <taxon>Pseudonocardiales</taxon>
        <taxon>Pseudonocardiaceae</taxon>
        <taxon>Kutzneria</taxon>
    </lineage>
</organism>
<feature type="domain" description="SnoaL-like" evidence="1">
    <location>
        <begin position="6"/>
        <end position="125"/>
    </location>
</feature>
<reference evidence="2 3" key="1">
    <citation type="submission" date="2020-08" db="EMBL/GenBank/DDBJ databases">
        <title>Sequencing the genomes of 1000 actinobacteria strains.</title>
        <authorList>
            <person name="Klenk H.-P."/>
        </authorList>
    </citation>
    <scope>NUCLEOTIDE SEQUENCE [LARGE SCALE GENOMIC DNA]</scope>
    <source>
        <strain evidence="2 3">DSM 43851</strain>
    </source>
</reference>
<dbReference type="Pfam" id="PF13577">
    <property type="entry name" value="SnoaL_4"/>
    <property type="match status" value="1"/>
</dbReference>
<dbReference type="GO" id="GO:0016853">
    <property type="term" value="F:isomerase activity"/>
    <property type="evidence" value="ECO:0007669"/>
    <property type="project" value="UniProtKB-KW"/>
</dbReference>
<evidence type="ECO:0000259" key="1">
    <source>
        <dbReference type="Pfam" id="PF13577"/>
    </source>
</evidence>
<evidence type="ECO:0000313" key="3">
    <source>
        <dbReference type="Proteomes" id="UP000585638"/>
    </source>
</evidence>
<accession>A0A7W9NFH0</accession>
<dbReference type="EMBL" id="JACHIR010000001">
    <property type="protein sequence ID" value="MBB5890003.1"/>
    <property type="molecule type" value="Genomic_DNA"/>
</dbReference>
<dbReference type="Proteomes" id="UP000585638">
    <property type="component" value="Unassembled WGS sequence"/>
</dbReference>
<sequence length="142" mass="16033">MPDLQALADRVEIAALSGEFTDAGMMRDFDRLAALFTADGVLRIQHIVLAGRDEIRASIEQLRANWEFFVQNAHPGAVTIDGDTASGRSYIHEFGRFRDGSSHSNYSLYHDEYRRTPNGWRFSERVYEMRYVDTTALPGSAA</sequence>
<keyword evidence="3" id="KW-1185">Reference proteome</keyword>
<dbReference type="SUPFAM" id="SSF54427">
    <property type="entry name" value="NTF2-like"/>
    <property type="match status" value="1"/>
</dbReference>